<dbReference type="NCBIfam" id="TIGR02595">
    <property type="entry name" value="PEP_CTERM"/>
    <property type="match status" value="1"/>
</dbReference>
<keyword evidence="1" id="KW-0732">Signal</keyword>
<dbReference type="EMBL" id="JAUZVZ010000008">
    <property type="protein sequence ID" value="MDP4535980.1"/>
    <property type="molecule type" value="Genomic_DNA"/>
</dbReference>
<feature type="domain" description="Ice-binding protein C-terminal" evidence="2">
    <location>
        <begin position="191"/>
        <end position="213"/>
    </location>
</feature>
<feature type="chain" id="PRO_5047021298" evidence="1">
    <location>
        <begin position="23"/>
        <end position="213"/>
    </location>
</feature>
<evidence type="ECO:0000259" key="2">
    <source>
        <dbReference type="Pfam" id="PF07589"/>
    </source>
</evidence>
<dbReference type="InterPro" id="IPR017756">
    <property type="entry name" value="TM_Gly-Cys-Arg_CS"/>
</dbReference>
<dbReference type="Proteomes" id="UP001231616">
    <property type="component" value="Unassembled WGS sequence"/>
</dbReference>
<comment type="caution">
    <text evidence="3">The sequence shown here is derived from an EMBL/GenBank/DDBJ whole genome shotgun (WGS) entry which is preliminary data.</text>
</comment>
<feature type="signal peptide" evidence="1">
    <location>
        <begin position="1"/>
        <end position="22"/>
    </location>
</feature>
<keyword evidence="4" id="KW-1185">Reference proteome</keyword>
<sequence length="213" mass="23063">MKLSLVVSTITLLAGLAFSAHATLIGTISHDYGIGKHSPLHTNYNGSCGSLHADHFQVNVTGCSSGSSFHDGFDFSHLAFEDITSFELTLTYNLLPNTAFFGMINNNRWYVRPAVDQINGSLSDITAANRRLNSGNQTMTFTFNNSLDVFDSIVESGSFYLWFSRSGGERSFDLSSATLDVFGTPAQTTTPVPAPATLALLGLGLLGLRLRRR</sequence>
<organism evidence="3 4">
    <name type="scientific">Alkalimonas collagenimarina</name>
    <dbReference type="NCBI Taxonomy" id="400390"/>
    <lineage>
        <taxon>Bacteria</taxon>
        <taxon>Pseudomonadati</taxon>
        <taxon>Pseudomonadota</taxon>
        <taxon>Gammaproteobacteria</taxon>
        <taxon>Alkalimonas</taxon>
    </lineage>
</organism>
<protein>
    <submittedName>
        <fullName evidence="3">PEP-CTERM sorting domain-containing protein</fullName>
    </submittedName>
</protein>
<dbReference type="NCBIfam" id="TIGR03382">
    <property type="entry name" value="GC_trans_RRR"/>
    <property type="match status" value="1"/>
</dbReference>
<name>A0ABT9GY49_9GAMM</name>
<reference evidence="3 4" key="1">
    <citation type="submission" date="2023-08" db="EMBL/GenBank/DDBJ databases">
        <authorList>
            <person name="Joshi A."/>
            <person name="Thite S."/>
        </authorList>
    </citation>
    <scope>NUCLEOTIDE SEQUENCE [LARGE SCALE GENOMIC DNA]</scope>
    <source>
        <strain evidence="3 4">AC40</strain>
    </source>
</reference>
<evidence type="ECO:0000313" key="4">
    <source>
        <dbReference type="Proteomes" id="UP001231616"/>
    </source>
</evidence>
<proteinExistence type="predicted"/>
<accession>A0ABT9GY49</accession>
<dbReference type="Pfam" id="PF07589">
    <property type="entry name" value="PEP-CTERM"/>
    <property type="match status" value="1"/>
</dbReference>
<evidence type="ECO:0000313" key="3">
    <source>
        <dbReference type="EMBL" id="MDP4535980.1"/>
    </source>
</evidence>
<evidence type="ECO:0000256" key="1">
    <source>
        <dbReference type="SAM" id="SignalP"/>
    </source>
</evidence>
<dbReference type="RefSeq" id="WP_305893243.1">
    <property type="nucleotide sequence ID" value="NZ_JAUZVZ010000008.1"/>
</dbReference>
<gene>
    <name evidence="3" type="ORF">Q3O60_07255</name>
</gene>
<dbReference type="InterPro" id="IPR013424">
    <property type="entry name" value="Ice-binding_C"/>
</dbReference>